<proteinExistence type="predicted"/>
<keyword evidence="3" id="KW-1185">Reference proteome</keyword>
<feature type="region of interest" description="Disordered" evidence="1">
    <location>
        <begin position="1"/>
        <end position="83"/>
    </location>
</feature>
<protein>
    <submittedName>
        <fullName evidence="2">Uncharacterized protein</fullName>
    </submittedName>
</protein>
<dbReference type="OrthoDB" id="5138418at2759"/>
<organism evidence="2 3">
    <name type="scientific">Cercospora zeae-maydis SCOH1-5</name>
    <dbReference type="NCBI Taxonomy" id="717836"/>
    <lineage>
        <taxon>Eukaryota</taxon>
        <taxon>Fungi</taxon>
        <taxon>Dikarya</taxon>
        <taxon>Ascomycota</taxon>
        <taxon>Pezizomycotina</taxon>
        <taxon>Dothideomycetes</taxon>
        <taxon>Dothideomycetidae</taxon>
        <taxon>Mycosphaerellales</taxon>
        <taxon>Mycosphaerellaceae</taxon>
        <taxon>Cercospora</taxon>
    </lineage>
</organism>
<feature type="compositionally biased region" description="Low complexity" evidence="1">
    <location>
        <begin position="37"/>
        <end position="46"/>
    </location>
</feature>
<feature type="compositionally biased region" description="Acidic residues" evidence="1">
    <location>
        <begin position="424"/>
        <end position="435"/>
    </location>
</feature>
<feature type="compositionally biased region" description="Low complexity" evidence="1">
    <location>
        <begin position="302"/>
        <end position="329"/>
    </location>
</feature>
<evidence type="ECO:0000313" key="2">
    <source>
        <dbReference type="EMBL" id="KAF2217679.1"/>
    </source>
</evidence>
<evidence type="ECO:0000313" key="3">
    <source>
        <dbReference type="Proteomes" id="UP000799539"/>
    </source>
</evidence>
<feature type="region of interest" description="Disordered" evidence="1">
    <location>
        <begin position="252"/>
        <end position="371"/>
    </location>
</feature>
<accession>A0A6A6FWB6</accession>
<feature type="compositionally biased region" description="Polar residues" evidence="1">
    <location>
        <begin position="15"/>
        <end position="24"/>
    </location>
</feature>
<feature type="region of interest" description="Disordered" evidence="1">
    <location>
        <begin position="416"/>
        <end position="435"/>
    </location>
</feature>
<evidence type="ECO:0000256" key="1">
    <source>
        <dbReference type="SAM" id="MobiDB-lite"/>
    </source>
</evidence>
<gene>
    <name evidence="2" type="ORF">CERZMDRAFT_80381</name>
</gene>
<dbReference type="AlphaFoldDB" id="A0A6A6FWB6"/>
<name>A0A6A6FWB6_9PEZI</name>
<feature type="compositionally biased region" description="Basic and acidic residues" evidence="1">
    <location>
        <begin position="60"/>
        <end position="70"/>
    </location>
</feature>
<feature type="compositionally biased region" description="Polar residues" evidence="1">
    <location>
        <begin position="71"/>
        <end position="83"/>
    </location>
</feature>
<dbReference type="Proteomes" id="UP000799539">
    <property type="component" value="Unassembled WGS sequence"/>
</dbReference>
<dbReference type="EMBL" id="ML992662">
    <property type="protein sequence ID" value="KAF2217679.1"/>
    <property type="molecule type" value="Genomic_DNA"/>
</dbReference>
<sequence length="435" mass="47466">MDLSPPAALAKAQHYGTSGRNSVHASYFHQPPKSPVAAAATPATATGQNYFSASARKRQRPDSAHSRDGQHAQSTAWAETPAWAQSSSDRIFGSSYGHNSELVNERYRLADGFDTPGLESSTRLEQLTVPEHEFRRRLRGEDDDMDFAMRSGCPAPIAGPLARERNGVARVRPASDDRSQTTWTSFAINFIGKAFTFGSTVFRGFYAGGGKGYDVQNSALVGSDLLHHTRDTVSTPIPGSWHDAEADFMGDFEQDSPYFNHGSPSRPAVKRRQTDRESWVLVPSDLEGRPSSPKRKISGNGVPRSSLAPSRPSASRASSRRSLAPVSRRTTSYFQTYAAPPQASTTTQPQNRRASTAVTRSPQSRPTSAGAVTLVSPEAERFARRQAKQDKTMTSMSNRIQEMMRQAQEALGTKFAVEGTNDAMDAEDDGFVDDE</sequence>
<feature type="compositionally biased region" description="Polar residues" evidence="1">
    <location>
        <begin position="342"/>
        <end position="367"/>
    </location>
</feature>
<reference evidence="2" key="1">
    <citation type="journal article" date="2020" name="Stud. Mycol.">
        <title>101 Dothideomycetes genomes: a test case for predicting lifestyles and emergence of pathogens.</title>
        <authorList>
            <person name="Haridas S."/>
            <person name="Albert R."/>
            <person name="Binder M."/>
            <person name="Bloem J."/>
            <person name="Labutti K."/>
            <person name="Salamov A."/>
            <person name="Andreopoulos B."/>
            <person name="Baker S."/>
            <person name="Barry K."/>
            <person name="Bills G."/>
            <person name="Bluhm B."/>
            <person name="Cannon C."/>
            <person name="Castanera R."/>
            <person name="Culley D."/>
            <person name="Daum C."/>
            <person name="Ezra D."/>
            <person name="Gonzalez J."/>
            <person name="Henrissat B."/>
            <person name="Kuo A."/>
            <person name="Liang C."/>
            <person name="Lipzen A."/>
            <person name="Lutzoni F."/>
            <person name="Magnuson J."/>
            <person name="Mondo S."/>
            <person name="Nolan M."/>
            <person name="Ohm R."/>
            <person name="Pangilinan J."/>
            <person name="Park H.-J."/>
            <person name="Ramirez L."/>
            <person name="Alfaro M."/>
            <person name="Sun H."/>
            <person name="Tritt A."/>
            <person name="Yoshinaga Y."/>
            <person name="Zwiers L.-H."/>
            <person name="Turgeon B."/>
            <person name="Goodwin S."/>
            <person name="Spatafora J."/>
            <person name="Crous P."/>
            <person name="Grigoriev I."/>
        </authorList>
    </citation>
    <scope>NUCLEOTIDE SEQUENCE</scope>
    <source>
        <strain evidence="2">SCOH1-5</strain>
    </source>
</reference>